<evidence type="ECO:0000313" key="1">
    <source>
        <dbReference type="EMBL" id="AAF84540.1"/>
    </source>
</evidence>
<dbReference type="AlphaFoldDB" id="Q9PCP7"/>
<dbReference type="STRING" id="160492.XF_1731"/>
<evidence type="ECO:0000313" key="2">
    <source>
        <dbReference type="Proteomes" id="UP000000812"/>
    </source>
</evidence>
<dbReference type="PIR" id="D82645">
    <property type="entry name" value="D82645"/>
</dbReference>
<sequence length="59" mass="6883">MDDLHQGFEVSDIHSCKYYISKMQYARSINAMNAYMFAALHWLARASTVPRWKISSQGR</sequence>
<reference evidence="1 2" key="1">
    <citation type="journal article" date="2000" name="Nature">
        <title>The genome sequence of the plant pathogen Xylella fastidiosa.</title>
        <authorList>
            <person name="Simpson A.J."/>
            <person name="Reinach F.C."/>
            <person name="Arruda P."/>
            <person name="Abreu F.A."/>
            <person name="Acencio M."/>
            <person name="Alvarenga R."/>
            <person name="Alves L.M."/>
            <person name="Araya J.E."/>
            <person name="Baia G.S."/>
            <person name="Baptista C.S."/>
            <person name="Barros M.H."/>
            <person name="Bonaccorsi E.D."/>
            <person name="Bordin S."/>
            <person name="Bove J.M."/>
            <person name="Briones M.R."/>
            <person name="Bueno M.R."/>
            <person name="Camargo A.A."/>
            <person name="Camargo L.E."/>
            <person name="Carraro D.M."/>
            <person name="Carrer H."/>
            <person name="Colauto N.B."/>
            <person name="Colombo C."/>
            <person name="Costa F.F."/>
            <person name="Costa M.C."/>
            <person name="Costa-Neto C.M."/>
            <person name="Coutinho L.L."/>
            <person name="Cristofani M."/>
            <person name="Dias-Neto E."/>
            <person name="Docena C."/>
            <person name="El-Dorry H."/>
            <person name="Facincani A.P."/>
            <person name="Ferreira A.J."/>
            <person name="Ferreira V.C."/>
            <person name="Ferro J.A."/>
            <person name="Fraga J.S."/>
            <person name="Franca S.C."/>
            <person name="Franco M.C."/>
            <person name="Frohme M."/>
            <person name="Furlan L.R."/>
            <person name="Garnier M."/>
            <person name="Goldman G.H."/>
            <person name="Goldman M.H."/>
            <person name="Gomes S.L."/>
            <person name="Gruber A."/>
            <person name="Ho P.L."/>
            <person name="Hoheisel J.D."/>
            <person name="Junqueira M.L."/>
            <person name="Kemper E.L."/>
            <person name="Kitajima J.P."/>
            <person name="Krieger J.E."/>
            <person name="Kuramae E.E."/>
            <person name="Laigret F."/>
            <person name="Lambais M.R."/>
            <person name="Leite L.C."/>
            <person name="Lemos E.G."/>
            <person name="Lemos M.V."/>
            <person name="Lopes S.A."/>
            <person name="Lopes C.R."/>
            <person name="Machado J.A."/>
            <person name="Machado M.A."/>
            <person name="Madeira A.M."/>
            <person name="Madeira H.M."/>
            <person name="Marino C.L."/>
            <person name="Marques M.V."/>
            <person name="Martins E.A."/>
            <person name="Martins E.M."/>
            <person name="Matsukuma A.Y."/>
            <person name="Menck C.F."/>
            <person name="Miracca E.C."/>
            <person name="Miyaki C.Y."/>
            <person name="Monteriro-Vitorello C.B."/>
            <person name="Moon D.H."/>
            <person name="Nagai M.A."/>
            <person name="Nascimento A.L."/>
            <person name="Netto L.E."/>
            <person name="Nhani A.Jr."/>
            <person name="Nobrega F.G."/>
            <person name="Nunes L.R."/>
            <person name="Oliveira M.A."/>
            <person name="de Oliveira M.C."/>
            <person name="de Oliveira R.C."/>
            <person name="Palmieri D.A."/>
            <person name="Paris A."/>
            <person name="Peixoto B.R."/>
            <person name="Pereira G.A."/>
            <person name="Pereira H.A.Jr."/>
            <person name="Pesquero J.B."/>
            <person name="Quaggio R.B."/>
            <person name="Roberto P.G."/>
            <person name="Rodrigues V."/>
            <person name="de M Rosa A.J."/>
            <person name="de Rosa V.E.Jr."/>
            <person name="de Sa R.G."/>
            <person name="Santelli R.V."/>
            <person name="Sawasaki H.E."/>
            <person name="da Silva A.C."/>
            <person name="da Silva A.M."/>
            <person name="da Silva F.R."/>
            <person name="da Silva W.A.Jr."/>
            <person name="da Silveira J.F."/>
            <person name="Silvestri M.L."/>
            <person name="Siqueira W.J."/>
            <person name="de Souza A.A."/>
            <person name="de Souza A.P."/>
            <person name="Terenzi M.F."/>
            <person name="Truffi D."/>
            <person name="Tsai S.M."/>
            <person name="Tsuhako M.H."/>
            <person name="Vallada H."/>
            <person name="Van Sluys M.A."/>
            <person name="Verjovski-Almeida S."/>
            <person name="Vettore A.L."/>
            <person name="Zago M.A."/>
            <person name="Zatz M."/>
            <person name="Meidanis J."/>
            <person name="Setubal J.C."/>
        </authorList>
    </citation>
    <scope>NUCLEOTIDE SEQUENCE [LARGE SCALE GENOMIC DNA]</scope>
    <source>
        <strain evidence="1 2">9a5c</strain>
    </source>
</reference>
<dbReference type="Proteomes" id="UP000000812">
    <property type="component" value="Chromosome"/>
</dbReference>
<accession>Q9PCP7</accession>
<gene>
    <name evidence="1" type="ordered locus">XF_1731</name>
</gene>
<dbReference type="KEGG" id="xfa:XF_1731"/>
<protein>
    <submittedName>
        <fullName evidence="1">Uncharacterized protein</fullName>
    </submittedName>
</protein>
<dbReference type="EMBL" id="AE003849">
    <property type="protein sequence ID" value="AAF84540.1"/>
    <property type="molecule type" value="Genomic_DNA"/>
</dbReference>
<name>Q9PCP7_XYLFA</name>
<organism evidence="1 2">
    <name type="scientific">Xylella fastidiosa (strain 9a5c)</name>
    <dbReference type="NCBI Taxonomy" id="160492"/>
    <lineage>
        <taxon>Bacteria</taxon>
        <taxon>Pseudomonadati</taxon>
        <taxon>Pseudomonadota</taxon>
        <taxon>Gammaproteobacteria</taxon>
        <taxon>Lysobacterales</taxon>
        <taxon>Lysobacteraceae</taxon>
        <taxon>Xylella</taxon>
    </lineage>
</organism>
<proteinExistence type="predicted"/>
<dbReference type="HOGENOM" id="CLU_2959922_0_0_6"/>